<protein>
    <submittedName>
        <fullName evidence="6">GFA family protein</fullName>
    </submittedName>
</protein>
<comment type="caution">
    <text evidence="6">The sequence shown here is derived from an EMBL/GenBank/DDBJ whole genome shotgun (WGS) entry which is preliminary data.</text>
</comment>
<dbReference type="GO" id="GO:0046872">
    <property type="term" value="F:metal ion binding"/>
    <property type="evidence" value="ECO:0007669"/>
    <property type="project" value="UniProtKB-KW"/>
</dbReference>
<keyword evidence="2" id="KW-0479">Metal-binding</keyword>
<evidence type="ECO:0000313" key="6">
    <source>
        <dbReference type="EMBL" id="TQV75094.1"/>
    </source>
</evidence>
<organism evidence="6 7">
    <name type="scientific">Aliikangiella marina</name>
    <dbReference type="NCBI Taxonomy" id="1712262"/>
    <lineage>
        <taxon>Bacteria</taxon>
        <taxon>Pseudomonadati</taxon>
        <taxon>Pseudomonadota</taxon>
        <taxon>Gammaproteobacteria</taxon>
        <taxon>Oceanospirillales</taxon>
        <taxon>Pleioneaceae</taxon>
        <taxon>Aliikangiella</taxon>
    </lineage>
</organism>
<dbReference type="Pfam" id="PF04828">
    <property type="entry name" value="GFA"/>
    <property type="match status" value="1"/>
</dbReference>
<evidence type="ECO:0000256" key="4">
    <source>
        <dbReference type="ARBA" id="ARBA00023239"/>
    </source>
</evidence>
<dbReference type="InterPro" id="IPR011057">
    <property type="entry name" value="Mss4-like_sf"/>
</dbReference>
<dbReference type="RefSeq" id="WP_142941711.1">
    <property type="nucleotide sequence ID" value="NZ_VIKR01000002.1"/>
</dbReference>
<gene>
    <name evidence="6" type="ORF">FLL45_09130</name>
</gene>
<dbReference type="PROSITE" id="PS51891">
    <property type="entry name" value="CENP_V_GFA"/>
    <property type="match status" value="1"/>
</dbReference>
<evidence type="ECO:0000256" key="1">
    <source>
        <dbReference type="ARBA" id="ARBA00005495"/>
    </source>
</evidence>
<dbReference type="PANTHER" id="PTHR33337">
    <property type="entry name" value="GFA DOMAIN-CONTAINING PROTEIN"/>
    <property type="match status" value="1"/>
</dbReference>
<sequence>MSNITDSSKKTDRPKTVEQSSLNIEGSCHCKKIQYTALIDLNRVRICHCNDCQVTSGSAFRINLPTLKSDFQLVCGELKTYIKIAESGNQRALCFCDNCGTQIYSTAVNDAAEFNLRVGTIKQRQKLVPQSDQWGSEALPWTRDIMDKCRLI</sequence>
<dbReference type="PANTHER" id="PTHR33337:SF40">
    <property type="entry name" value="CENP-V_GFA DOMAIN-CONTAINING PROTEIN-RELATED"/>
    <property type="match status" value="1"/>
</dbReference>
<name>A0A545TCZ7_9GAMM</name>
<dbReference type="SUPFAM" id="SSF51316">
    <property type="entry name" value="Mss4-like"/>
    <property type="match status" value="1"/>
</dbReference>
<dbReference type="OrthoDB" id="9786619at2"/>
<keyword evidence="7" id="KW-1185">Reference proteome</keyword>
<dbReference type="EMBL" id="VIKR01000002">
    <property type="protein sequence ID" value="TQV75094.1"/>
    <property type="molecule type" value="Genomic_DNA"/>
</dbReference>
<evidence type="ECO:0000256" key="2">
    <source>
        <dbReference type="ARBA" id="ARBA00022723"/>
    </source>
</evidence>
<accession>A0A545TCZ7</accession>
<feature type="domain" description="CENP-V/GFA" evidence="5">
    <location>
        <begin position="24"/>
        <end position="142"/>
    </location>
</feature>
<dbReference type="Proteomes" id="UP000317839">
    <property type="component" value="Unassembled WGS sequence"/>
</dbReference>
<dbReference type="GO" id="GO:0016846">
    <property type="term" value="F:carbon-sulfur lyase activity"/>
    <property type="evidence" value="ECO:0007669"/>
    <property type="project" value="InterPro"/>
</dbReference>
<evidence type="ECO:0000259" key="5">
    <source>
        <dbReference type="PROSITE" id="PS51891"/>
    </source>
</evidence>
<comment type="similarity">
    <text evidence="1">Belongs to the Gfa family.</text>
</comment>
<keyword evidence="4" id="KW-0456">Lyase</keyword>
<dbReference type="InterPro" id="IPR006913">
    <property type="entry name" value="CENP-V/GFA"/>
</dbReference>
<keyword evidence="3" id="KW-0862">Zinc</keyword>
<proteinExistence type="inferred from homology"/>
<dbReference type="Gene3D" id="3.90.1590.10">
    <property type="entry name" value="glutathione-dependent formaldehyde- activating enzyme (gfa)"/>
    <property type="match status" value="1"/>
</dbReference>
<dbReference type="AlphaFoldDB" id="A0A545TCZ7"/>
<evidence type="ECO:0000313" key="7">
    <source>
        <dbReference type="Proteomes" id="UP000317839"/>
    </source>
</evidence>
<evidence type="ECO:0000256" key="3">
    <source>
        <dbReference type="ARBA" id="ARBA00022833"/>
    </source>
</evidence>
<reference evidence="6 7" key="1">
    <citation type="submission" date="2019-06" db="EMBL/GenBank/DDBJ databases">
        <title>Draft genome of Aliikangiella marina GYP-15.</title>
        <authorList>
            <person name="Wang G."/>
        </authorList>
    </citation>
    <scope>NUCLEOTIDE SEQUENCE [LARGE SCALE GENOMIC DNA]</scope>
    <source>
        <strain evidence="6 7">GYP-15</strain>
    </source>
</reference>